<dbReference type="SMART" id="SM00363">
    <property type="entry name" value="S4"/>
    <property type="match status" value="1"/>
</dbReference>
<dbReference type="GO" id="GO:0019843">
    <property type="term" value="F:rRNA binding"/>
    <property type="evidence" value="ECO:0007669"/>
    <property type="project" value="UniProtKB-UniRule"/>
</dbReference>
<evidence type="ECO:0000256" key="6">
    <source>
        <dbReference type="PIRNR" id="PIRNR002116"/>
    </source>
</evidence>
<dbReference type="CDD" id="cd06087">
    <property type="entry name" value="KOW_RPS4"/>
    <property type="match status" value="1"/>
</dbReference>
<dbReference type="FunFam" id="2.30.30.30:FF:000005">
    <property type="entry name" value="40S ribosomal protein S4"/>
    <property type="match status" value="1"/>
</dbReference>
<dbReference type="InterPro" id="IPR036986">
    <property type="entry name" value="S4_RNA-bd_sf"/>
</dbReference>
<dbReference type="Pfam" id="PF01479">
    <property type="entry name" value="S4"/>
    <property type="match status" value="1"/>
</dbReference>
<dbReference type="Proteomes" id="UP000591131">
    <property type="component" value="Unassembled WGS sequence"/>
</dbReference>
<dbReference type="GO" id="GO:0006412">
    <property type="term" value="P:translation"/>
    <property type="evidence" value="ECO:0007669"/>
    <property type="project" value="InterPro"/>
</dbReference>
<evidence type="ECO:0000313" key="10">
    <source>
        <dbReference type="Proteomes" id="UP000591131"/>
    </source>
</evidence>
<gene>
    <name evidence="9" type="primary">RPS4X</name>
    <name evidence="9" type="ORF">FOL47_011224</name>
</gene>
<dbReference type="InterPro" id="IPR013843">
    <property type="entry name" value="Ribosomal_eS4_N"/>
</dbReference>
<evidence type="ECO:0000259" key="8">
    <source>
        <dbReference type="SMART" id="SM00739"/>
    </source>
</evidence>
<dbReference type="PIRSF" id="PIRSF002116">
    <property type="entry name" value="Ribosomal_S4"/>
    <property type="match status" value="1"/>
</dbReference>
<dbReference type="SUPFAM" id="SSF55174">
    <property type="entry name" value="Alpha-L RNA-binding motif"/>
    <property type="match status" value="1"/>
</dbReference>
<dbReference type="FunFam" id="3.10.290.10:FF:000051">
    <property type="entry name" value="40S ribosomal protein S4, X isoform"/>
    <property type="match status" value="1"/>
</dbReference>
<comment type="caution">
    <text evidence="9">The sequence shown here is derived from an EMBL/GenBank/DDBJ whole genome shotgun (WGS) entry which is preliminary data.</text>
</comment>
<evidence type="ECO:0000259" key="7">
    <source>
        <dbReference type="SMART" id="SM00363"/>
    </source>
</evidence>
<dbReference type="SMART" id="SM00739">
    <property type="entry name" value="KOW"/>
    <property type="match status" value="1"/>
</dbReference>
<dbReference type="Gene3D" id="2.30.30.30">
    <property type="match status" value="1"/>
</dbReference>
<keyword evidence="10" id="KW-1185">Reference proteome</keyword>
<sequence>MARGPKKHLKRVFAPKHWLLDKLAGVWAPRPSTGPHKLRECMPLIVLLRNRLKYALTYNEVKMIVMQRLIKVDGKVRTDMTYPAGFMDVITIEKTKENFRLLFDTKGRFAIHKIHPDEAAYKLCRVKKVFMGSKGVPYATTHDGRTIRYPDPEIKENDSVRIDIKTGKVLDFLKFEVGATVMMTGGNNIGRVGVITHRERHPGNFEIIHVRDAAGNNFATRLSNVFVIGHEGKPWVSLPKGDGVQLSNVDDRHLRMKKNHIASQQTRK</sequence>
<dbReference type="Gene3D" id="3.10.290.10">
    <property type="entry name" value="RNA-binding S4 domain"/>
    <property type="match status" value="1"/>
</dbReference>
<dbReference type="CDD" id="cd00165">
    <property type="entry name" value="S4"/>
    <property type="match status" value="1"/>
</dbReference>
<dbReference type="InterPro" id="IPR038237">
    <property type="entry name" value="Ribosomal_eS4_central_sf"/>
</dbReference>
<feature type="domain" description="RNA-binding S4" evidence="7">
    <location>
        <begin position="42"/>
        <end position="106"/>
    </location>
</feature>
<dbReference type="FunFam" id="2.40.50.740:FF:000001">
    <property type="entry name" value="40S ribosomal protein S4"/>
    <property type="match status" value="1"/>
</dbReference>
<keyword evidence="3 6" id="KW-0694">RNA-binding</keyword>
<dbReference type="GO" id="GO:0022627">
    <property type="term" value="C:cytosolic small ribosomal subunit"/>
    <property type="evidence" value="ECO:0007669"/>
    <property type="project" value="TreeGrafter"/>
</dbReference>
<dbReference type="InterPro" id="IPR041982">
    <property type="entry name" value="Ribosomal_eS4_KOW"/>
</dbReference>
<dbReference type="HAMAP" id="MF_00485">
    <property type="entry name" value="Ribosomal_eS4"/>
    <property type="match status" value="1"/>
</dbReference>
<protein>
    <recommendedName>
        <fullName evidence="6">40S ribosomal protein S4</fullName>
    </recommendedName>
</protein>
<evidence type="ECO:0000256" key="5">
    <source>
        <dbReference type="ARBA" id="ARBA00023274"/>
    </source>
</evidence>
<dbReference type="Gene3D" id="2.40.50.740">
    <property type="match status" value="1"/>
</dbReference>
<dbReference type="InterPro" id="IPR013845">
    <property type="entry name" value="Ribosomal_eS4_central_region"/>
</dbReference>
<evidence type="ECO:0000256" key="3">
    <source>
        <dbReference type="ARBA" id="ARBA00022884"/>
    </source>
</evidence>
<accession>A0A7J6KY99</accession>
<evidence type="ECO:0000256" key="1">
    <source>
        <dbReference type="ARBA" id="ARBA00007500"/>
    </source>
</evidence>
<dbReference type="Pfam" id="PF08071">
    <property type="entry name" value="RS4NT"/>
    <property type="match status" value="1"/>
</dbReference>
<dbReference type="InterPro" id="IPR000876">
    <property type="entry name" value="Ribosomal_eS4"/>
</dbReference>
<reference evidence="9 10" key="1">
    <citation type="submission" date="2020-04" db="EMBL/GenBank/DDBJ databases">
        <title>Perkinsus chesapeaki whole genome sequence.</title>
        <authorList>
            <person name="Bogema D.R."/>
        </authorList>
    </citation>
    <scope>NUCLEOTIDE SEQUENCE [LARGE SCALE GENOMIC DNA]</scope>
    <source>
        <strain evidence="9">ATCC PRA-425</strain>
    </source>
</reference>
<evidence type="ECO:0000256" key="4">
    <source>
        <dbReference type="ARBA" id="ARBA00022980"/>
    </source>
</evidence>
<evidence type="ECO:0000256" key="2">
    <source>
        <dbReference type="ARBA" id="ARBA00022730"/>
    </source>
</evidence>
<keyword evidence="2 6" id="KW-0699">rRNA-binding</keyword>
<dbReference type="EMBL" id="JAAPAO010000951">
    <property type="protein sequence ID" value="KAF4652208.1"/>
    <property type="molecule type" value="Genomic_DNA"/>
</dbReference>
<organism evidence="9 10">
    <name type="scientific">Perkinsus chesapeaki</name>
    <name type="common">Clam parasite</name>
    <name type="synonym">Perkinsus andrewsi</name>
    <dbReference type="NCBI Taxonomy" id="330153"/>
    <lineage>
        <taxon>Eukaryota</taxon>
        <taxon>Sar</taxon>
        <taxon>Alveolata</taxon>
        <taxon>Perkinsozoa</taxon>
        <taxon>Perkinsea</taxon>
        <taxon>Perkinsida</taxon>
        <taxon>Perkinsidae</taxon>
        <taxon>Perkinsus</taxon>
    </lineage>
</organism>
<dbReference type="Pfam" id="PF16121">
    <property type="entry name" value="40S_S4_C"/>
    <property type="match status" value="1"/>
</dbReference>
<keyword evidence="5 6" id="KW-0687">Ribonucleoprotein</keyword>
<dbReference type="InterPro" id="IPR002942">
    <property type="entry name" value="S4_RNA-bd"/>
</dbReference>
<dbReference type="Pfam" id="PF00900">
    <property type="entry name" value="Ribosomal_S4e"/>
    <property type="match status" value="1"/>
</dbReference>
<evidence type="ECO:0000313" key="9">
    <source>
        <dbReference type="EMBL" id="KAF4652208.1"/>
    </source>
</evidence>
<dbReference type="AlphaFoldDB" id="A0A7J6KY99"/>
<dbReference type="GO" id="GO:0003735">
    <property type="term" value="F:structural constituent of ribosome"/>
    <property type="evidence" value="ECO:0007669"/>
    <property type="project" value="UniProtKB-UniRule"/>
</dbReference>
<dbReference type="PANTHER" id="PTHR11581">
    <property type="entry name" value="30S/40S RIBOSOMAL PROTEIN S4"/>
    <property type="match status" value="1"/>
</dbReference>
<keyword evidence="4 6" id="KW-0689">Ribosomal protein</keyword>
<proteinExistence type="inferred from homology"/>
<dbReference type="InterPro" id="IPR005824">
    <property type="entry name" value="KOW"/>
</dbReference>
<comment type="similarity">
    <text evidence="1 6">Belongs to the eukaryotic ribosomal protein eS4 family.</text>
</comment>
<dbReference type="PROSITE" id="PS50889">
    <property type="entry name" value="S4"/>
    <property type="match status" value="1"/>
</dbReference>
<dbReference type="InterPro" id="IPR014722">
    <property type="entry name" value="Rib_uL2_dom2"/>
</dbReference>
<name>A0A7J6KY99_PERCH</name>
<feature type="domain" description="KOW" evidence="8">
    <location>
        <begin position="174"/>
        <end position="201"/>
    </location>
</feature>
<dbReference type="PANTHER" id="PTHR11581:SF0">
    <property type="entry name" value="SMALL RIBOSOMAL SUBUNIT PROTEIN ES4"/>
    <property type="match status" value="1"/>
</dbReference>
<dbReference type="OrthoDB" id="1109245at2759"/>
<dbReference type="InterPro" id="IPR032277">
    <property type="entry name" value="Ribosomal_eS4_C"/>
</dbReference>